<organism evidence="1 2">
    <name type="scientific">Artomyces pyxidatus</name>
    <dbReference type="NCBI Taxonomy" id="48021"/>
    <lineage>
        <taxon>Eukaryota</taxon>
        <taxon>Fungi</taxon>
        <taxon>Dikarya</taxon>
        <taxon>Basidiomycota</taxon>
        <taxon>Agaricomycotina</taxon>
        <taxon>Agaricomycetes</taxon>
        <taxon>Russulales</taxon>
        <taxon>Auriscalpiaceae</taxon>
        <taxon>Artomyces</taxon>
    </lineage>
</organism>
<evidence type="ECO:0000313" key="1">
    <source>
        <dbReference type="EMBL" id="KAI0063483.1"/>
    </source>
</evidence>
<evidence type="ECO:0000313" key="2">
    <source>
        <dbReference type="Proteomes" id="UP000814140"/>
    </source>
</evidence>
<protein>
    <submittedName>
        <fullName evidence="1">Uncharacterized protein</fullName>
    </submittedName>
</protein>
<sequence>MYTASHDRLQATDTVHQSRNSEALHQSTMLASRARGRQGPRRRPLPCQAPGPGPVVGLLVRALTLPALLLEEFSLDIHELPVALPPHVFAGCAPRLRELHLTNCIFSWATLPTVDALTSLSVIFYRNRGHPPPPPPPPAGYD</sequence>
<gene>
    <name evidence="1" type="ORF">BV25DRAFT_378160</name>
</gene>
<dbReference type="Proteomes" id="UP000814140">
    <property type="component" value="Unassembled WGS sequence"/>
</dbReference>
<name>A0ACB8T4M1_9AGAM</name>
<comment type="caution">
    <text evidence="1">The sequence shown here is derived from an EMBL/GenBank/DDBJ whole genome shotgun (WGS) entry which is preliminary data.</text>
</comment>
<reference evidence="1" key="2">
    <citation type="journal article" date="2022" name="New Phytol.">
        <title>Evolutionary transition to the ectomycorrhizal habit in the genomes of a hyperdiverse lineage of mushroom-forming fungi.</title>
        <authorList>
            <person name="Looney B."/>
            <person name="Miyauchi S."/>
            <person name="Morin E."/>
            <person name="Drula E."/>
            <person name="Courty P.E."/>
            <person name="Kohler A."/>
            <person name="Kuo A."/>
            <person name="LaButti K."/>
            <person name="Pangilinan J."/>
            <person name="Lipzen A."/>
            <person name="Riley R."/>
            <person name="Andreopoulos W."/>
            <person name="He G."/>
            <person name="Johnson J."/>
            <person name="Nolan M."/>
            <person name="Tritt A."/>
            <person name="Barry K.W."/>
            <person name="Grigoriev I.V."/>
            <person name="Nagy L.G."/>
            <person name="Hibbett D."/>
            <person name="Henrissat B."/>
            <person name="Matheny P.B."/>
            <person name="Labbe J."/>
            <person name="Martin F.M."/>
        </authorList>
    </citation>
    <scope>NUCLEOTIDE SEQUENCE</scope>
    <source>
        <strain evidence="1">HHB10654</strain>
    </source>
</reference>
<reference evidence="1" key="1">
    <citation type="submission" date="2021-03" db="EMBL/GenBank/DDBJ databases">
        <authorList>
            <consortium name="DOE Joint Genome Institute"/>
            <person name="Ahrendt S."/>
            <person name="Looney B.P."/>
            <person name="Miyauchi S."/>
            <person name="Morin E."/>
            <person name="Drula E."/>
            <person name="Courty P.E."/>
            <person name="Chicoki N."/>
            <person name="Fauchery L."/>
            <person name="Kohler A."/>
            <person name="Kuo A."/>
            <person name="Labutti K."/>
            <person name="Pangilinan J."/>
            <person name="Lipzen A."/>
            <person name="Riley R."/>
            <person name="Andreopoulos W."/>
            <person name="He G."/>
            <person name="Johnson J."/>
            <person name="Barry K.W."/>
            <person name="Grigoriev I.V."/>
            <person name="Nagy L."/>
            <person name="Hibbett D."/>
            <person name="Henrissat B."/>
            <person name="Matheny P.B."/>
            <person name="Labbe J."/>
            <person name="Martin F."/>
        </authorList>
    </citation>
    <scope>NUCLEOTIDE SEQUENCE</scope>
    <source>
        <strain evidence="1">HHB10654</strain>
    </source>
</reference>
<proteinExistence type="predicted"/>
<accession>A0ACB8T4M1</accession>
<keyword evidence="2" id="KW-1185">Reference proteome</keyword>
<dbReference type="EMBL" id="MU277202">
    <property type="protein sequence ID" value="KAI0063483.1"/>
    <property type="molecule type" value="Genomic_DNA"/>
</dbReference>